<proteinExistence type="predicted"/>
<sequence length="134" mass="15427">MTDTSTVTLTHDATRLLDPPNYGMLGTFRPNGELQINPMWFERFGDQLRFTHTTYRGKYRNLQQNPAMTLAVLDPESPFHYVEVRGTLTEVIPDPEGEFYVRLGKRYGNADQEAPADKVDRVVLVMRIEKVNTH</sequence>
<dbReference type="RefSeq" id="WP_153683268.1">
    <property type="nucleotide sequence ID" value="NZ_WJIF01000001.1"/>
</dbReference>
<name>A0A6I2F3Q8_9MICO</name>
<evidence type="ECO:0000313" key="4">
    <source>
        <dbReference type="Proteomes" id="UP000431080"/>
    </source>
</evidence>
<dbReference type="EMBL" id="WJIF01000001">
    <property type="protein sequence ID" value="MRG58861.1"/>
    <property type="molecule type" value="Genomic_DNA"/>
</dbReference>
<dbReference type="Pfam" id="PF01243">
    <property type="entry name" value="PNPOx_N"/>
    <property type="match status" value="1"/>
</dbReference>
<dbReference type="GO" id="GO:0005829">
    <property type="term" value="C:cytosol"/>
    <property type="evidence" value="ECO:0007669"/>
    <property type="project" value="TreeGrafter"/>
</dbReference>
<dbReference type="InterPro" id="IPR012349">
    <property type="entry name" value="Split_barrel_FMN-bd"/>
</dbReference>
<reference evidence="3 4" key="1">
    <citation type="submission" date="2019-10" db="EMBL/GenBank/DDBJ databases">
        <authorList>
            <person name="Nie G."/>
            <person name="Ming H."/>
            <person name="Yi B."/>
        </authorList>
    </citation>
    <scope>NUCLEOTIDE SEQUENCE [LARGE SCALE GENOMIC DNA]</scope>
    <source>
        <strain evidence="3 4">CFH 90414</strain>
    </source>
</reference>
<dbReference type="SUPFAM" id="SSF50475">
    <property type="entry name" value="FMN-binding split barrel"/>
    <property type="match status" value="1"/>
</dbReference>
<dbReference type="PANTHER" id="PTHR35176:SF6">
    <property type="entry name" value="HEME OXYGENASE HI_0854-RELATED"/>
    <property type="match status" value="1"/>
</dbReference>
<evidence type="ECO:0000256" key="1">
    <source>
        <dbReference type="ARBA" id="ARBA00023002"/>
    </source>
</evidence>
<organism evidence="3 4">
    <name type="scientific">Agromyces agglutinans</name>
    <dbReference type="NCBI Taxonomy" id="2662258"/>
    <lineage>
        <taxon>Bacteria</taxon>
        <taxon>Bacillati</taxon>
        <taxon>Actinomycetota</taxon>
        <taxon>Actinomycetes</taxon>
        <taxon>Micrococcales</taxon>
        <taxon>Microbacteriaceae</taxon>
        <taxon>Agromyces</taxon>
    </lineage>
</organism>
<dbReference type="InterPro" id="IPR052019">
    <property type="entry name" value="F420H2_bilvrd_red/Heme_oxyg"/>
</dbReference>
<keyword evidence="4" id="KW-1185">Reference proteome</keyword>
<gene>
    <name evidence="3" type="ORF">GE115_03095</name>
</gene>
<accession>A0A6I2F3Q8</accession>
<feature type="domain" description="Pyridoxamine 5'-phosphate oxidase N-terminal" evidence="2">
    <location>
        <begin position="12"/>
        <end position="133"/>
    </location>
</feature>
<dbReference type="GO" id="GO:0070967">
    <property type="term" value="F:coenzyme F420 binding"/>
    <property type="evidence" value="ECO:0007669"/>
    <property type="project" value="TreeGrafter"/>
</dbReference>
<dbReference type="Gene3D" id="2.30.110.10">
    <property type="entry name" value="Electron Transport, Fmn-binding Protein, Chain A"/>
    <property type="match status" value="1"/>
</dbReference>
<evidence type="ECO:0000313" key="3">
    <source>
        <dbReference type="EMBL" id="MRG58861.1"/>
    </source>
</evidence>
<dbReference type="NCBIfam" id="TIGR03618">
    <property type="entry name" value="Rv1155_F420"/>
    <property type="match status" value="1"/>
</dbReference>
<dbReference type="GO" id="GO:0016627">
    <property type="term" value="F:oxidoreductase activity, acting on the CH-CH group of donors"/>
    <property type="evidence" value="ECO:0007669"/>
    <property type="project" value="TreeGrafter"/>
</dbReference>
<dbReference type="InterPro" id="IPR019920">
    <property type="entry name" value="F420-binding_dom_put"/>
</dbReference>
<dbReference type="Proteomes" id="UP000431080">
    <property type="component" value="Unassembled WGS sequence"/>
</dbReference>
<dbReference type="InterPro" id="IPR011576">
    <property type="entry name" value="Pyridox_Oxase_N"/>
</dbReference>
<keyword evidence="1" id="KW-0560">Oxidoreductase</keyword>
<protein>
    <submittedName>
        <fullName evidence="3">TIGR03618 family F420-dependent PPOX class oxidoreductase</fullName>
    </submittedName>
</protein>
<evidence type="ECO:0000259" key="2">
    <source>
        <dbReference type="Pfam" id="PF01243"/>
    </source>
</evidence>
<dbReference type="PANTHER" id="PTHR35176">
    <property type="entry name" value="HEME OXYGENASE HI_0854-RELATED"/>
    <property type="match status" value="1"/>
</dbReference>
<comment type="caution">
    <text evidence="3">The sequence shown here is derived from an EMBL/GenBank/DDBJ whole genome shotgun (WGS) entry which is preliminary data.</text>
</comment>
<dbReference type="AlphaFoldDB" id="A0A6I2F3Q8"/>